<dbReference type="PANTHER" id="PTHR13710">
    <property type="entry name" value="DNA HELICASE RECQ FAMILY MEMBER"/>
    <property type="match status" value="1"/>
</dbReference>
<reference evidence="8" key="2">
    <citation type="submission" date="2015-01" db="EMBL/GenBank/DDBJ databases">
        <title>Evolutionary Origins and Diversification of the Mycorrhizal Mutualists.</title>
        <authorList>
            <consortium name="DOE Joint Genome Institute"/>
            <consortium name="Mycorrhizal Genomics Consortium"/>
            <person name="Kohler A."/>
            <person name="Kuo A."/>
            <person name="Nagy L.G."/>
            <person name="Floudas D."/>
            <person name="Copeland A."/>
            <person name="Barry K.W."/>
            <person name="Cichocki N."/>
            <person name="Veneault-Fourrey C."/>
            <person name="LaButti K."/>
            <person name="Lindquist E.A."/>
            <person name="Lipzen A."/>
            <person name="Lundell T."/>
            <person name="Morin E."/>
            <person name="Murat C."/>
            <person name="Riley R."/>
            <person name="Ohm R."/>
            <person name="Sun H."/>
            <person name="Tunlid A."/>
            <person name="Henrissat B."/>
            <person name="Grigoriev I.V."/>
            <person name="Hibbett D.S."/>
            <person name="Martin F."/>
        </authorList>
    </citation>
    <scope>NUCLEOTIDE SEQUENCE [LARGE SCALE GENOMIC DNA]</scope>
    <source>
        <strain evidence="8">LaAM-08-1</strain>
    </source>
</reference>
<dbReference type="GO" id="GO:0005737">
    <property type="term" value="C:cytoplasm"/>
    <property type="evidence" value="ECO:0007669"/>
    <property type="project" value="TreeGrafter"/>
</dbReference>
<evidence type="ECO:0000256" key="4">
    <source>
        <dbReference type="ARBA" id="ARBA00034617"/>
    </source>
</evidence>
<feature type="domain" description="Helicase C-terminal" evidence="6">
    <location>
        <begin position="15"/>
        <end position="170"/>
    </location>
</feature>
<gene>
    <name evidence="7" type="ORF">K443DRAFT_15838</name>
</gene>
<dbReference type="GO" id="GO:0005694">
    <property type="term" value="C:chromosome"/>
    <property type="evidence" value="ECO:0007669"/>
    <property type="project" value="TreeGrafter"/>
</dbReference>
<dbReference type="GO" id="GO:0043138">
    <property type="term" value="F:3'-5' DNA helicase activity"/>
    <property type="evidence" value="ECO:0007669"/>
    <property type="project" value="UniProtKB-EC"/>
</dbReference>
<comment type="catalytic activity">
    <reaction evidence="4">
        <text>Couples ATP hydrolysis with the unwinding of duplex DNA by translocating in the 3'-5' direction.</text>
        <dbReference type="EC" id="5.6.2.4"/>
    </reaction>
</comment>
<dbReference type="Gene3D" id="3.40.50.300">
    <property type="entry name" value="P-loop containing nucleotide triphosphate hydrolases"/>
    <property type="match status" value="1"/>
</dbReference>
<accession>A0A0C9WWM5</accession>
<name>A0A0C9WWM5_9AGAR</name>
<dbReference type="InterPro" id="IPR001650">
    <property type="entry name" value="Helicase_C-like"/>
</dbReference>
<evidence type="ECO:0000259" key="6">
    <source>
        <dbReference type="PROSITE" id="PS51194"/>
    </source>
</evidence>
<proteinExistence type="inferred from homology"/>
<dbReference type="InterPro" id="IPR027417">
    <property type="entry name" value="P-loop_NTPase"/>
</dbReference>
<evidence type="ECO:0000256" key="2">
    <source>
        <dbReference type="ARBA" id="ARBA00023125"/>
    </source>
</evidence>
<evidence type="ECO:0000313" key="8">
    <source>
        <dbReference type="Proteomes" id="UP000054477"/>
    </source>
</evidence>
<dbReference type="EMBL" id="KN839472">
    <property type="protein sequence ID" value="KIJ89726.1"/>
    <property type="molecule type" value="Genomic_DNA"/>
</dbReference>
<dbReference type="Pfam" id="PF00271">
    <property type="entry name" value="Helicase_C"/>
    <property type="match status" value="1"/>
</dbReference>
<organism evidence="7 8">
    <name type="scientific">Laccaria amethystina LaAM-08-1</name>
    <dbReference type="NCBI Taxonomy" id="1095629"/>
    <lineage>
        <taxon>Eukaryota</taxon>
        <taxon>Fungi</taxon>
        <taxon>Dikarya</taxon>
        <taxon>Basidiomycota</taxon>
        <taxon>Agaricomycotina</taxon>
        <taxon>Agaricomycetes</taxon>
        <taxon>Agaricomycetidae</taxon>
        <taxon>Agaricales</taxon>
        <taxon>Agaricineae</taxon>
        <taxon>Hydnangiaceae</taxon>
        <taxon>Laccaria</taxon>
    </lineage>
</organism>
<evidence type="ECO:0000256" key="5">
    <source>
        <dbReference type="ARBA" id="ARBA00034808"/>
    </source>
</evidence>
<dbReference type="HOGENOM" id="CLU_696516_0_0_1"/>
<keyword evidence="2" id="KW-0238">DNA-binding</keyword>
<dbReference type="STRING" id="1095629.A0A0C9WWM5"/>
<sequence>MDRIVLDHARELEDVVAENVLALQSELVGKERMLLFCLSHKDCDRMAELLHWKAYHSHISLEDRSAHMMLWKEGSIKGLACTSMLNCCLDYSTVRYVFHLEAPRDVVDYYQAIGRCARDGKLGTAIVYYTPCRGGRESTKDDPFGKSVLWEMLHGRTVNQCRRVSPSEFLDGFGIPCTMLPDANFCDVCSDAMASATHAGGWSHSSSSPIMPLTMSPRSFVTTTPPPASFGTHLVAALSSLKPVQPSQEEQLGLMIRQACDVLSNHCVCCWVLKLKTECTSHRLIDCERFKSTASEFSQWMDDLLKYVNLAMQKVRVHEHDIDDTCHWVYVFKPLAYLIFHVQDLKYLIPNGGISEFDSEHYARWLCEVDGAFGVTNLVKLVAHISELIPLPVVDM</sequence>
<evidence type="ECO:0000256" key="1">
    <source>
        <dbReference type="ARBA" id="ARBA00005446"/>
    </source>
</evidence>
<reference evidence="7 8" key="1">
    <citation type="submission" date="2014-04" db="EMBL/GenBank/DDBJ databases">
        <authorList>
            <consortium name="DOE Joint Genome Institute"/>
            <person name="Kuo A."/>
            <person name="Kohler A."/>
            <person name="Nagy L.G."/>
            <person name="Floudas D."/>
            <person name="Copeland A."/>
            <person name="Barry K.W."/>
            <person name="Cichocki N."/>
            <person name="Veneault-Fourrey C."/>
            <person name="LaButti K."/>
            <person name="Lindquist E.A."/>
            <person name="Lipzen A."/>
            <person name="Lundell T."/>
            <person name="Morin E."/>
            <person name="Murat C."/>
            <person name="Sun H."/>
            <person name="Tunlid A."/>
            <person name="Henrissat B."/>
            <person name="Grigoriev I.V."/>
            <person name="Hibbett D.S."/>
            <person name="Martin F."/>
            <person name="Nordberg H.P."/>
            <person name="Cantor M.N."/>
            <person name="Hua S.X."/>
        </authorList>
    </citation>
    <scope>NUCLEOTIDE SEQUENCE [LARGE SCALE GENOMIC DNA]</scope>
    <source>
        <strain evidence="7 8">LaAM-08-1</strain>
    </source>
</reference>
<evidence type="ECO:0000256" key="3">
    <source>
        <dbReference type="ARBA" id="ARBA00023235"/>
    </source>
</evidence>
<dbReference type="SMART" id="SM00490">
    <property type="entry name" value="HELICc"/>
    <property type="match status" value="1"/>
</dbReference>
<dbReference type="GO" id="GO:0009378">
    <property type="term" value="F:four-way junction helicase activity"/>
    <property type="evidence" value="ECO:0007669"/>
    <property type="project" value="TreeGrafter"/>
</dbReference>
<comment type="similarity">
    <text evidence="1">Belongs to the helicase family. RecQ subfamily.</text>
</comment>
<evidence type="ECO:0000313" key="7">
    <source>
        <dbReference type="EMBL" id="KIJ89726.1"/>
    </source>
</evidence>
<dbReference type="OrthoDB" id="10261556at2759"/>
<keyword evidence="8" id="KW-1185">Reference proteome</keyword>
<dbReference type="GO" id="GO:0003677">
    <property type="term" value="F:DNA binding"/>
    <property type="evidence" value="ECO:0007669"/>
    <property type="project" value="UniProtKB-KW"/>
</dbReference>
<protein>
    <recommendedName>
        <fullName evidence="5">DNA 3'-5' helicase</fullName>
        <ecNumber evidence="5">5.6.2.4</ecNumber>
    </recommendedName>
</protein>
<dbReference type="SUPFAM" id="SSF52540">
    <property type="entry name" value="P-loop containing nucleoside triphosphate hydrolases"/>
    <property type="match status" value="1"/>
</dbReference>
<dbReference type="PANTHER" id="PTHR13710:SF105">
    <property type="entry name" value="ATP-DEPENDENT DNA HELICASE Q1"/>
    <property type="match status" value="1"/>
</dbReference>
<dbReference type="Proteomes" id="UP000054477">
    <property type="component" value="Unassembled WGS sequence"/>
</dbReference>
<dbReference type="EC" id="5.6.2.4" evidence="5"/>
<dbReference type="AlphaFoldDB" id="A0A0C9WWM5"/>
<keyword evidence="3" id="KW-0413">Isomerase</keyword>
<dbReference type="GO" id="GO:0000724">
    <property type="term" value="P:double-strand break repair via homologous recombination"/>
    <property type="evidence" value="ECO:0007669"/>
    <property type="project" value="TreeGrafter"/>
</dbReference>
<dbReference type="PROSITE" id="PS51194">
    <property type="entry name" value="HELICASE_CTER"/>
    <property type="match status" value="1"/>
</dbReference>